<evidence type="ECO:0000313" key="3">
    <source>
        <dbReference type="Proteomes" id="UP000629468"/>
    </source>
</evidence>
<evidence type="ECO:0000259" key="1">
    <source>
        <dbReference type="Pfam" id="PF24968"/>
    </source>
</evidence>
<dbReference type="Pfam" id="PF24968">
    <property type="entry name" value="DUF7770"/>
    <property type="match status" value="1"/>
</dbReference>
<reference evidence="2 3" key="1">
    <citation type="journal article" name="Sci. Rep.">
        <title>Telomere-to-telomere assembled and centromere annotated genomes of the two main subspecies of the button mushroom Agaricus bisporus reveal especially polymorphic chromosome ends.</title>
        <authorList>
            <person name="Sonnenberg A.S.M."/>
            <person name="Sedaghat-Telgerd N."/>
            <person name="Lavrijssen B."/>
            <person name="Ohm R.A."/>
            <person name="Hendrickx P.M."/>
            <person name="Scholtmeijer K."/>
            <person name="Baars J.J.P."/>
            <person name="van Peer A."/>
        </authorList>
    </citation>
    <scope>NUCLEOTIDE SEQUENCE [LARGE SCALE GENOMIC DNA]</scope>
    <source>
        <strain evidence="2 3">H119_p4</strain>
    </source>
</reference>
<protein>
    <recommendedName>
        <fullName evidence="1">DUF7770 domain-containing protein</fullName>
    </recommendedName>
</protein>
<evidence type="ECO:0000313" key="2">
    <source>
        <dbReference type="EMBL" id="KAF7762173.1"/>
    </source>
</evidence>
<dbReference type="AlphaFoldDB" id="A0A8H7EXC5"/>
<proteinExistence type="predicted"/>
<dbReference type="Proteomes" id="UP000629468">
    <property type="component" value="Unassembled WGS sequence"/>
</dbReference>
<organism evidence="2 3">
    <name type="scientific">Agaricus bisporus var. burnettii</name>
    <dbReference type="NCBI Taxonomy" id="192524"/>
    <lineage>
        <taxon>Eukaryota</taxon>
        <taxon>Fungi</taxon>
        <taxon>Dikarya</taxon>
        <taxon>Basidiomycota</taxon>
        <taxon>Agaricomycotina</taxon>
        <taxon>Agaricomycetes</taxon>
        <taxon>Agaricomycetidae</taxon>
        <taxon>Agaricales</taxon>
        <taxon>Agaricineae</taxon>
        <taxon>Agaricaceae</taxon>
        <taxon>Agaricus</taxon>
    </lineage>
</organism>
<feature type="domain" description="DUF7770" evidence="1">
    <location>
        <begin position="36"/>
        <end position="184"/>
    </location>
</feature>
<comment type="caution">
    <text evidence="2">The sequence shown here is derived from an EMBL/GenBank/DDBJ whole genome shotgun (WGS) entry which is preliminary data.</text>
</comment>
<accession>A0A8H7EXC5</accession>
<gene>
    <name evidence="2" type="ORF">Agabi119p4_8766</name>
</gene>
<name>A0A8H7EXC5_AGABI</name>
<dbReference type="InterPro" id="IPR056672">
    <property type="entry name" value="DUF7770"/>
</dbReference>
<dbReference type="EMBL" id="JABXXO010000012">
    <property type="protein sequence ID" value="KAF7762173.1"/>
    <property type="molecule type" value="Genomic_DNA"/>
</dbReference>
<sequence>MATSFDLPEHTSIVNNCRSINAGDKVSRVIISGSPISTVEAPDITYHYRIFLVVQRKAGSPDHSIRLDMQPDTSKKNIGILTLDYLGYEVSKNPRAINFTATVSEGATVATFVNHWIKLKRNQYQFNELAEGCRFWCKTLLGDAETQGLIASGSFENFGKWEELMNKEKGPGRVPIPIARGTFI</sequence>